<evidence type="ECO:0000313" key="1">
    <source>
        <dbReference type="EMBL" id="TPN87417.1"/>
    </source>
</evidence>
<dbReference type="Proteomes" id="UP000315540">
    <property type="component" value="Unassembled WGS sequence"/>
</dbReference>
<evidence type="ECO:0000313" key="2">
    <source>
        <dbReference type="Proteomes" id="UP000315540"/>
    </source>
</evidence>
<reference evidence="1 2" key="1">
    <citation type="submission" date="2019-06" db="EMBL/GenBank/DDBJ databases">
        <authorList>
            <person name="Meng X."/>
        </authorList>
    </citation>
    <scope>NUCLEOTIDE SEQUENCE [LARGE SCALE GENOMIC DNA]</scope>
    <source>
        <strain evidence="1 2">M625</strain>
    </source>
</reference>
<gene>
    <name evidence="1" type="ORF">FHK87_07495</name>
</gene>
<dbReference type="RefSeq" id="WP_140592059.1">
    <property type="nucleotide sequence ID" value="NZ_VFWZ01000002.1"/>
</dbReference>
<dbReference type="EMBL" id="VFWZ01000002">
    <property type="protein sequence ID" value="TPN87417.1"/>
    <property type="molecule type" value="Genomic_DNA"/>
</dbReference>
<proteinExistence type="predicted"/>
<keyword evidence="2" id="KW-1185">Reference proteome</keyword>
<comment type="caution">
    <text evidence="1">The sequence shown here is derived from an EMBL/GenBank/DDBJ whole genome shotgun (WGS) entry which is preliminary data.</text>
</comment>
<dbReference type="AlphaFoldDB" id="A0A504J963"/>
<accession>A0A504J963</accession>
<protein>
    <submittedName>
        <fullName evidence="1">Uncharacterized protein</fullName>
    </submittedName>
</protein>
<name>A0A504J963_9FLAO</name>
<sequence>MNLSIPEIALLGRLFSQIKVINIKDNKQQYFKFLSQIYTSRDNTDISEHSIKNEFYSSSDTTLENVERVLIRMLNTLQKLKASASR</sequence>
<organism evidence="1 2">
    <name type="scientific">Aquimarina algicola</name>
    <dbReference type="NCBI Taxonomy" id="2589995"/>
    <lineage>
        <taxon>Bacteria</taxon>
        <taxon>Pseudomonadati</taxon>
        <taxon>Bacteroidota</taxon>
        <taxon>Flavobacteriia</taxon>
        <taxon>Flavobacteriales</taxon>
        <taxon>Flavobacteriaceae</taxon>
        <taxon>Aquimarina</taxon>
    </lineage>
</organism>